<feature type="compositionally biased region" description="Polar residues" evidence="1">
    <location>
        <begin position="766"/>
        <end position="778"/>
    </location>
</feature>
<dbReference type="Proteomes" id="UP001215598">
    <property type="component" value="Unassembled WGS sequence"/>
</dbReference>
<feature type="region of interest" description="Disordered" evidence="1">
    <location>
        <begin position="473"/>
        <end position="577"/>
    </location>
</feature>
<organism evidence="2 3">
    <name type="scientific">Mycena metata</name>
    <dbReference type="NCBI Taxonomy" id="1033252"/>
    <lineage>
        <taxon>Eukaryota</taxon>
        <taxon>Fungi</taxon>
        <taxon>Dikarya</taxon>
        <taxon>Basidiomycota</taxon>
        <taxon>Agaricomycotina</taxon>
        <taxon>Agaricomycetes</taxon>
        <taxon>Agaricomycetidae</taxon>
        <taxon>Agaricales</taxon>
        <taxon>Marasmiineae</taxon>
        <taxon>Mycenaceae</taxon>
        <taxon>Mycena</taxon>
    </lineage>
</organism>
<feature type="compositionally biased region" description="Polar residues" evidence="1">
    <location>
        <begin position="882"/>
        <end position="897"/>
    </location>
</feature>
<feature type="region of interest" description="Disordered" evidence="1">
    <location>
        <begin position="760"/>
        <end position="921"/>
    </location>
</feature>
<dbReference type="EMBL" id="JARKIB010000133">
    <property type="protein sequence ID" value="KAJ7734282.1"/>
    <property type="molecule type" value="Genomic_DNA"/>
</dbReference>
<evidence type="ECO:0000313" key="3">
    <source>
        <dbReference type="Proteomes" id="UP001215598"/>
    </source>
</evidence>
<sequence length="996" mass="108607">MLIPPQGALAENIGMTGGVITHSWPVVHARPASGCPGGKYWYGWWGDNTLMGSGAFPGCEVQRYCIPGILIHNVHARPAPGCPGGKYWNGWWGDNTFMAGGAFPGCEGALAENIGIPGSVMGFSPGARGKDIAFQAFVHARSASGCPGRRYWNGWWGDNTFMAGGAFPGYTLVLPQGALAENIGIPGWVMVFSPGARGKDIAFQAYAALAENIGIPGWVMVFSPGARGKDIAFQAFVKPGSVVVIFWNKAAAGWEFKRDGHERRRWREEISDVLDSIRVATRNTADPSDVVRELFRLFHLLLFISRHGGNVSVSKLYLRALRHFVRKLYDDSDEAAREEWIRTHFVDERDLFNGEFLYPDAPPCALTSLRTHTEDWDPRLTRVAERRYNGHPILEYRFEDWHQLFFWLAAIAETGFVHPFDPNVFDPESNEWPFESSASIVEGAALGTFLQEYALSLPPGSYSPADRFLFHGFPQPPRSASPPPPVLPPPRLSPSSLVEMVDAPSPRVAPGKGKARSPSSSSSSHSSDIEVVDVPLPRVAPGKRKARLPSSSSSAHSSSDSDSPNPRGRPPPVKSRVYVHIPPAPYAPFVSRRRTPTHASPLGLGVPAPKLHLPDPGLTANPTPSARWRVSPCRACLAIIVFGFLLKATGGRAKLCGFWSRGVPTARAPVVFVLPTGIGARLYRARPRTWGNFALAWGTEDQATLQNYLFAYWEHVGSGYFVPLVPDDRLFDLPALASRINFRQLLYDYLPPVNTECAHKRRKTAQAGSSFAPVSTAETPPAGTSTTRRRTRSSSRACPSFVPSNPPNIPHGKTPVPRRKGKKRARHPVQEEEVDELFSRSAQDLPAGVRAGDYMADDEDLDPTQLRDVPRPSDPSEAGPSSRPTDSSQAGLSSHPNTVPSSSTVPTGSSSGSATSSGSARTGLLSLPDPVFLGFPASQLLASNAFDVDNLAADAQVMLSFFEEHPEANETEYFIYMSALLGIVHKEMKHRKEAKK</sequence>
<keyword evidence="3" id="KW-1185">Reference proteome</keyword>
<feature type="compositionally biased region" description="Pro residues" evidence="1">
    <location>
        <begin position="474"/>
        <end position="492"/>
    </location>
</feature>
<comment type="caution">
    <text evidence="2">The sequence shown here is derived from an EMBL/GenBank/DDBJ whole genome shotgun (WGS) entry which is preliminary data.</text>
</comment>
<reference evidence="2" key="1">
    <citation type="submission" date="2023-03" db="EMBL/GenBank/DDBJ databases">
        <title>Massive genome expansion in bonnet fungi (Mycena s.s.) driven by repeated elements and novel gene families across ecological guilds.</title>
        <authorList>
            <consortium name="Lawrence Berkeley National Laboratory"/>
            <person name="Harder C.B."/>
            <person name="Miyauchi S."/>
            <person name="Viragh M."/>
            <person name="Kuo A."/>
            <person name="Thoen E."/>
            <person name="Andreopoulos B."/>
            <person name="Lu D."/>
            <person name="Skrede I."/>
            <person name="Drula E."/>
            <person name="Henrissat B."/>
            <person name="Morin E."/>
            <person name="Kohler A."/>
            <person name="Barry K."/>
            <person name="LaButti K."/>
            <person name="Morin E."/>
            <person name="Salamov A."/>
            <person name="Lipzen A."/>
            <person name="Mereny Z."/>
            <person name="Hegedus B."/>
            <person name="Baldrian P."/>
            <person name="Stursova M."/>
            <person name="Weitz H."/>
            <person name="Taylor A."/>
            <person name="Grigoriev I.V."/>
            <person name="Nagy L.G."/>
            <person name="Martin F."/>
            <person name="Kauserud H."/>
        </authorList>
    </citation>
    <scope>NUCLEOTIDE SEQUENCE</scope>
    <source>
        <strain evidence="2">CBHHK182m</strain>
    </source>
</reference>
<feature type="compositionally biased region" description="Low complexity" evidence="1">
    <location>
        <begin position="898"/>
        <end position="920"/>
    </location>
</feature>
<gene>
    <name evidence="2" type="ORF">B0H16DRAFT_1467678</name>
</gene>
<name>A0AAD7I5B1_9AGAR</name>
<dbReference type="AlphaFoldDB" id="A0AAD7I5B1"/>
<proteinExistence type="predicted"/>
<evidence type="ECO:0000313" key="2">
    <source>
        <dbReference type="EMBL" id="KAJ7734282.1"/>
    </source>
</evidence>
<feature type="compositionally biased region" description="Basic residues" evidence="1">
    <location>
        <begin position="816"/>
        <end position="827"/>
    </location>
</feature>
<accession>A0AAD7I5B1</accession>
<feature type="compositionally biased region" description="Low complexity" evidence="1">
    <location>
        <begin position="549"/>
        <end position="566"/>
    </location>
</feature>
<feature type="compositionally biased region" description="Low complexity" evidence="1">
    <location>
        <begin position="517"/>
        <end position="526"/>
    </location>
</feature>
<protein>
    <submittedName>
        <fullName evidence="2">Uncharacterized protein</fullName>
    </submittedName>
</protein>
<evidence type="ECO:0000256" key="1">
    <source>
        <dbReference type="SAM" id="MobiDB-lite"/>
    </source>
</evidence>